<protein>
    <submittedName>
        <fullName evidence="4">TRAP transporter substrate-binding protein</fullName>
    </submittedName>
</protein>
<sequence length="283" mass="31321">MFVELVNERSDGALTLNFIEGEQLGNDVQVIEQVMGGAVQFYGDDLSWYSNWVDDYAILGWGFTFHSNDHMQAFFDTDTYAAMAEQLVEEYGVRLLAQAPIQPRVTFANKAIDNADDFNGIKMRVPEIRTYLELWQTLGANPTRVAWGEVFLGLRTGVIEAAEGPISAAYAARFHEAAPYVIRTDHIRTATHILVNEAYFQSLSPELQTLVTEAAVEATAWAREQAEAETGEIIAKMEAEGATVGEIDLAPVRERAVAAVERVEADGLWTPGLWQAVQDMAAE</sequence>
<comment type="similarity">
    <text evidence="1">Belongs to the bacterial solute-binding protein 7 family.</text>
</comment>
<evidence type="ECO:0000313" key="4">
    <source>
        <dbReference type="EMBL" id="RUT35192.1"/>
    </source>
</evidence>
<dbReference type="NCBIfam" id="NF037995">
    <property type="entry name" value="TRAP_S1"/>
    <property type="match status" value="1"/>
</dbReference>
<dbReference type="Proteomes" id="UP000281547">
    <property type="component" value="Unassembled WGS sequence"/>
</dbReference>
<evidence type="ECO:0000256" key="1">
    <source>
        <dbReference type="ARBA" id="ARBA00009023"/>
    </source>
</evidence>
<keyword evidence="3" id="KW-0732">Signal</keyword>
<organism evidence="4 5">
    <name type="scientific">Arsenicitalea aurantiaca</name>
    <dbReference type="NCBI Taxonomy" id="1783274"/>
    <lineage>
        <taxon>Bacteria</taxon>
        <taxon>Pseudomonadati</taxon>
        <taxon>Pseudomonadota</taxon>
        <taxon>Alphaproteobacteria</taxon>
        <taxon>Hyphomicrobiales</taxon>
        <taxon>Devosiaceae</taxon>
        <taxon>Arsenicitalea</taxon>
    </lineage>
</organism>
<evidence type="ECO:0000256" key="3">
    <source>
        <dbReference type="ARBA" id="ARBA00022729"/>
    </source>
</evidence>
<comment type="caution">
    <text evidence="4">The sequence shown here is derived from an EMBL/GenBank/DDBJ whole genome shotgun (WGS) entry which is preliminary data.</text>
</comment>
<dbReference type="EMBL" id="RZNJ01000001">
    <property type="protein sequence ID" value="RUT35192.1"/>
    <property type="molecule type" value="Genomic_DNA"/>
</dbReference>
<gene>
    <name evidence="4" type="ORF">EMQ25_02125</name>
</gene>
<keyword evidence="5" id="KW-1185">Reference proteome</keyword>
<dbReference type="InterPro" id="IPR018389">
    <property type="entry name" value="DctP_fam"/>
</dbReference>
<evidence type="ECO:0000313" key="5">
    <source>
        <dbReference type="Proteomes" id="UP000281547"/>
    </source>
</evidence>
<proteinExistence type="inferred from homology"/>
<dbReference type="GO" id="GO:0055085">
    <property type="term" value="P:transmembrane transport"/>
    <property type="evidence" value="ECO:0007669"/>
    <property type="project" value="InterPro"/>
</dbReference>
<keyword evidence="2" id="KW-0813">Transport</keyword>
<dbReference type="CDD" id="cd13603">
    <property type="entry name" value="PBP2_TRAP_Siap_TeaA_like"/>
    <property type="match status" value="1"/>
</dbReference>
<dbReference type="PANTHER" id="PTHR33376:SF7">
    <property type="entry name" value="C4-DICARBOXYLATE-BINDING PROTEIN DCTB"/>
    <property type="match status" value="1"/>
</dbReference>
<dbReference type="InterPro" id="IPR038404">
    <property type="entry name" value="TRAP_DctP_sf"/>
</dbReference>
<accession>A0A433XM84</accession>
<evidence type="ECO:0000256" key="2">
    <source>
        <dbReference type="ARBA" id="ARBA00022448"/>
    </source>
</evidence>
<name>A0A433XM84_9HYPH</name>
<reference evidence="4 5" key="1">
    <citation type="journal article" date="2016" name="Int. J. Syst. Evol. Microbiol.">
        <title>Arsenicitalea aurantiaca gen. nov., sp. nov., a new member of the family Hyphomicrobiaceae, isolated from high-arsenic sediment.</title>
        <authorList>
            <person name="Mu Y."/>
            <person name="Zhou L."/>
            <person name="Zeng X.C."/>
            <person name="Liu L."/>
            <person name="Pan Y."/>
            <person name="Chen X."/>
            <person name="Wang J."/>
            <person name="Li S."/>
            <person name="Li W.J."/>
            <person name="Wang Y."/>
        </authorList>
    </citation>
    <scope>NUCLEOTIDE SEQUENCE [LARGE SCALE GENOMIC DNA]</scope>
    <source>
        <strain evidence="4 5">42-50</strain>
    </source>
</reference>
<dbReference type="OrthoDB" id="8016675at2"/>
<dbReference type="Pfam" id="PF03480">
    <property type="entry name" value="DctP"/>
    <property type="match status" value="1"/>
</dbReference>
<dbReference type="PANTHER" id="PTHR33376">
    <property type="match status" value="1"/>
</dbReference>
<dbReference type="AlphaFoldDB" id="A0A433XM84"/>
<dbReference type="Gene3D" id="3.40.190.170">
    <property type="entry name" value="Bacterial extracellular solute-binding protein, family 7"/>
    <property type="match status" value="1"/>
</dbReference>